<dbReference type="AlphaFoldDB" id="A0A314L0Z3"/>
<reference evidence="2" key="1">
    <citation type="submission" date="2016-11" db="EMBL/GenBank/DDBJ databases">
        <title>The genome of Nicotiana attenuata.</title>
        <authorList>
            <person name="Xu S."/>
            <person name="Brockmoeller T."/>
            <person name="Gaquerel E."/>
            <person name="Navarro A."/>
            <person name="Kuhl H."/>
            <person name="Gase K."/>
            <person name="Ling Z."/>
            <person name="Zhou W."/>
            <person name="Kreitzer C."/>
            <person name="Stanke M."/>
            <person name="Tang H."/>
            <person name="Lyons E."/>
            <person name="Pandey P."/>
            <person name="Pandey S.P."/>
            <person name="Timmermann B."/>
            <person name="Baldwin I.T."/>
        </authorList>
    </citation>
    <scope>NUCLEOTIDE SEQUENCE [LARGE SCALE GENOMIC DNA]</scope>
    <source>
        <strain evidence="2">UT</strain>
    </source>
</reference>
<dbReference type="KEGG" id="nau:109243656"/>
<accession>A0A314L0Z3</accession>
<protein>
    <submittedName>
        <fullName evidence="2">Uncharacterized protein</fullName>
    </submittedName>
</protein>
<dbReference type="OrthoDB" id="780445at2759"/>
<dbReference type="Proteomes" id="UP000187609">
    <property type="component" value="Unassembled WGS sequence"/>
</dbReference>
<proteinExistence type="predicted"/>
<keyword evidence="1" id="KW-0472">Membrane</keyword>
<name>A0A314L0Z3_NICAT</name>
<dbReference type="GO" id="GO:0009535">
    <property type="term" value="C:chloroplast thylakoid membrane"/>
    <property type="evidence" value="ECO:0007669"/>
    <property type="project" value="TreeGrafter"/>
</dbReference>
<organism evidence="2 3">
    <name type="scientific">Nicotiana attenuata</name>
    <name type="common">Coyote tobacco</name>
    <dbReference type="NCBI Taxonomy" id="49451"/>
    <lineage>
        <taxon>Eukaryota</taxon>
        <taxon>Viridiplantae</taxon>
        <taxon>Streptophyta</taxon>
        <taxon>Embryophyta</taxon>
        <taxon>Tracheophyta</taxon>
        <taxon>Spermatophyta</taxon>
        <taxon>Magnoliopsida</taxon>
        <taxon>eudicotyledons</taxon>
        <taxon>Gunneridae</taxon>
        <taxon>Pentapetalae</taxon>
        <taxon>asterids</taxon>
        <taxon>lamiids</taxon>
        <taxon>Solanales</taxon>
        <taxon>Solanaceae</taxon>
        <taxon>Nicotianoideae</taxon>
        <taxon>Nicotianeae</taxon>
        <taxon>Nicotiana</taxon>
    </lineage>
</organism>
<gene>
    <name evidence="2" type="ORF">A4A49_25221</name>
</gene>
<feature type="transmembrane region" description="Helical" evidence="1">
    <location>
        <begin position="110"/>
        <end position="129"/>
    </location>
</feature>
<keyword evidence="3" id="KW-1185">Reference proteome</keyword>
<dbReference type="PANTHER" id="PTHR37716:SF1">
    <property type="entry name" value="OS07G0568900 PROTEIN"/>
    <property type="match status" value="1"/>
</dbReference>
<evidence type="ECO:0000256" key="1">
    <source>
        <dbReference type="SAM" id="Phobius"/>
    </source>
</evidence>
<keyword evidence="1" id="KW-0812">Transmembrane</keyword>
<dbReference type="PANTHER" id="PTHR37716">
    <property type="entry name" value="OS07G0568900 PROTEIN"/>
    <property type="match status" value="1"/>
</dbReference>
<sequence length="165" mass="18772">MLHLHHSLSIHTNSYPITSVSGSGLNRWNIFKKTRKRKKIPLLKAVEKDSEFEVDQDKAREALRKLDEELQSISQKKIDPPKIRATELSRDSFQMTEENKDLSGSFLNSLAFGLLLFTIFYNILFVTVIKPAVDGPDTIPEIDLTLETLQAAPLRQLLSIPRVSK</sequence>
<keyword evidence="1" id="KW-1133">Transmembrane helix</keyword>
<evidence type="ECO:0000313" key="3">
    <source>
        <dbReference type="Proteomes" id="UP000187609"/>
    </source>
</evidence>
<comment type="caution">
    <text evidence="2">The sequence shown here is derived from an EMBL/GenBank/DDBJ whole genome shotgun (WGS) entry which is preliminary data.</text>
</comment>
<evidence type="ECO:0000313" key="2">
    <source>
        <dbReference type="EMBL" id="OIT35213.1"/>
    </source>
</evidence>
<dbReference type="EMBL" id="MJEQ01000589">
    <property type="protein sequence ID" value="OIT35213.1"/>
    <property type="molecule type" value="Genomic_DNA"/>
</dbReference>
<dbReference type="Gramene" id="OIT35213">
    <property type="protein sequence ID" value="OIT35213"/>
    <property type="gene ID" value="A4A49_25221"/>
</dbReference>